<evidence type="ECO:0000259" key="9">
    <source>
        <dbReference type="Pfam" id="PF21082"/>
    </source>
</evidence>
<dbReference type="Pfam" id="PF00924">
    <property type="entry name" value="MS_channel_2nd"/>
    <property type="match status" value="1"/>
</dbReference>
<sequence>MKSFNWFNDLSSILTQDLATAAVEETEPESMEFLANELGDKVEKLSQISWKEMFERYVPVVCDYLLRIALVLVIFFGGRKLIKKIVSLCDQALKRHGMEVTVRRFFCNVINALGYICMLGILLQTVGLTATSLTALVASAGVAVGLALQGSLSNFAGGVLILLMKPFVIGDYIVQGNTEGTVKEIGLVYTELITADNRLIVIPNGTLIDSSIVNVTATGKRRLELSVGIGYKSDLKKAKEVLIRLGENDPARDPENPVNVFVSELAESSVNLGLHVWVSSSEYWNAKWRLTENIKMAFDEEGIEIPFKQVEISVTKM</sequence>
<gene>
    <name evidence="10" type="ORF">LKD48_08945</name>
</gene>
<evidence type="ECO:0000256" key="2">
    <source>
        <dbReference type="ARBA" id="ARBA00008017"/>
    </source>
</evidence>
<dbReference type="InterPro" id="IPR006685">
    <property type="entry name" value="MscS_channel_2nd"/>
</dbReference>
<dbReference type="AlphaFoldDB" id="A0AAE3JDG5"/>
<evidence type="ECO:0000256" key="7">
    <source>
        <dbReference type="SAM" id="Phobius"/>
    </source>
</evidence>
<dbReference type="RefSeq" id="WP_227101723.1">
    <property type="nucleotide sequence ID" value="NZ_JAJEQN010000020.1"/>
</dbReference>
<dbReference type="SUPFAM" id="SSF82861">
    <property type="entry name" value="Mechanosensitive channel protein MscS (YggB), transmembrane region"/>
    <property type="match status" value="1"/>
</dbReference>
<dbReference type="SUPFAM" id="SSF82689">
    <property type="entry name" value="Mechanosensitive channel protein MscS (YggB), C-terminal domain"/>
    <property type="match status" value="1"/>
</dbReference>
<dbReference type="InterPro" id="IPR006686">
    <property type="entry name" value="MscS_channel_CS"/>
</dbReference>
<dbReference type="GO" id="GO:0005886">
    <property type="term" value="C:plasma membrane"/>
    <property type="evidence" value="ECO:0007669"/>
    <property type="project" value="UniProtKB-SubCell"/>
</dbReference>
<keyword evidence="11" id="KW-1185">Reference proteome</keyword>
<dbReference type="InterPro" id="IPR011066">
    <property type="entry name" value="MscS_channel_C_sf"/>
</dbReference>
<dbReference type="InterPro" id="IPR045275">
    <property type="entry name" value="MscS_archaea/bacteria_type"/>
</dbReference>
<evidence type="ECO:0000256" key="3">
    <source>
        <dbReference type="ARBA" id="ARBA00022475"/>
    </source>
</evidence>
<comment type="caution">
    <text evidence="10">The sequence shown here is derived from an EMBL/GenBank/DDBJ whole genome shotgun (WGS) entry which is preliminary data.</text>
</comment>
<dbReference type="InterPro" id="IPR010920">
    <property type="entry name" value="LSM_dom_sf"/>
</dbReference>
<evidence type="ECO:0000256" key="4">
    <source>
        <dbReference type="ARBA" id="ARBA00022692"/>
    </source>
</evidence>
<dbReference type="PROSITE" id="PS01246">
    <property type="entry name" value="UPF0003"/>
    <property type="match status" value="1"/>
</dbReference>
<evidence type="ECO:0000256" key="5">
    <source>
        <dbReference type="ARBA" id="ARBA00022989"/>
    </source>
</evidence>
<comment type="similarity">
    <text evidence="2">Belongs to the MscS (TC 1.A.23) family.</text>
</comment>
<dbReference type="InterPro" id="IPR011014">
    <property type="entry name" value="MscS_channel_TM-2"/>
</dbReference>
<dbReference type="GO" id="GO:0008381">
    <property type="term" value="F:mechanosensitive monoatomic ion channel activity"/>
    <property type="evidence" value="ECO:0007669"/>
    <property type="project" value="InterPro"/>
</dbReference>
<protein>
    <submittedName>
        <fullName evidence="10">Mechanosensitive ion channel family protein</fullName>
    </submittedName>
</protein>
<comment type="subcellular location">
    <subcellularLocation>
        <location evidence="1">Cell membrane</location>
        <topology evidence="1">Multi-pass membrane protein</topology>
    </subcellularLocation>
</comment>
<proteinExistence type="inferred from homology"/>
<feature type="domain" description="Mechanosensitive ion channel MscS C-terminal" evidence="9">
    <location>
        <begin position="224"/>
        <end position="305"/>
    </location>
</feature>
<feature type="transmembrane region" description="Helical" evidence="7">
    <location>
        <begin position="105"/>
        <end position="123"/>
    </location>
</feature>
<keyword evidence="3" id="KW-1003">Cell membrane</keyword>
<evidence type="ECO:0000259" key="8">
    <source>
        <dbReference type="Pfam" id="PF00924"/>
    </source>
</evidence>
<name>A0AAE3JDG5_9FIRM</name>
<dbReference type="Proteomes" id="UP001198200">
    <property type="component" value="Unassembled WGS sequence"/>
</dbReference>
<evidence type="ECO:0000313" key="10">
    <source>
        <dbReference type="EMBL" id="MCC2221757.1"/>
    </source>
</evidence>
<dbReference type="InterPro" id="IPR023408">
    <property type="entry name" value="MscS_beta-dom_sf"/>
</dbReference>
<dbReference type="PANTHER" id="PTHR30221">
    <property type="entry name" value="SMALL-CONDUCTANCE MECHANOSENSITIVE CHANNEL"/>
    <property type="match status" value="1"/>
</dbReference>
<feature type="domain" description="Mechanosensitive ion channel MscS" evidence="8">
    <location>
        <begin position="151"/>
        <end position="216"/>
    </location>
</feature>
<accession>A0AAE3JDG5</accession>
<evidence type="ECO:0000256" key="1">
    <source>
        <dbReference type="ARBA" id="ARBA00004651"/>
    </source>
</evidence>
<keyword evidence="6 7" id="KW-0472">Membrane</keyword>
<dbReference type="PANTHER" id="PTHR30221:SF1">
    <property type="entry name" value="SMALL-CONDUCTANCE MECHANOSENSITIVE CHANNEL"/>
    <property type="match status" value="1"/>
</dbReference>
<feature type="transmembrane region" description="Helical" evidence="7">
    <location>
        <begin position="57"/>
        <end position="77"/>
    </location>
</feature>
<keyword evidence="5 7" id="KW-1133">Transmembrane helix</keyword>
<evidence type="ECO:0000313" key="11">
    <source>
        <dbReference type="Proteomes" id="UP001198200"/>
    </source>
</evidence>
<dbReference type="SUPFAM" id="SSF50182">
    <property type="entry name" value="Sm-like ribonucleoproteins"/>
    <property type="match status" value="1"/>
</dbReference>
<evidence type="ECO:0000256" key="6">
    <source>
        <dbReference type="ARBA" id="ARBA00023136"/>
    </source>
</evidence>
<dbReference type="InterPro" id="IPR049278">
    <property type="entry name" value="MS_channel_C"/>
</dbReference>
<dbReference type="Gene3D" id="2.30.30.60">
    <property type="match status" value="1"/>
</dbReference>
<dbReference type="EMBL" id="JAJEQN010000020">
    <property type="protein sequence ID" value="MCC2221757.1"/>
    <property type="molecule type" value="Genomic_DNA"/>
</dbReference>
<keyword evidence="4 7" id="KW-0812">Transmembrane</keyword>
<feature type="transmembrane region" description="Helical" evidence="7">
    <location>
        <begin position="135"/>
        <end position="163"/>
    </location>
</feature>
<dbReference type="Gene3D" id="3.30.70.100">
    <property type="match status" value="1"/>
</dbReference>
<organism evidence="10 11">
    <name type="scientific">Anthropogastromicrobium aceti</name>
    <dbReference type="NCBI Taxonomy" id="2981768"/>
    <lineage>
        <taxon>Bacteria</taxon>
        <taxon>Bacillati</taxon>
        <taxon>Bacillota</taxon>
        <taxon>Clostridia</taxon>
        <taxon>Lachnospirales</taxon>
        <taxon>Lachnospiraceae</taxon>
        <taxon>Anthropogastromicrobium</taxon>
    </lineage>
</organism>
<dbReference type="Gene3D" id="1.10.287.1260">
    <property type="match status" value="1"/>
</dbReference>
<dbReference type="Pfam" id="PF21082">
    <property type="entry name" value="MS_channel_3rd"/>
    <property type="match status" value="1"/>
</dbReference>
<reference evidence="10 11" key="1">
    <citation type="submission" date="2021-10" db="EMBL/GenBank/DDBJ databases">
        <title>Anaerobic single-cell dispensing facilitates the cultivation of human gut bacteria.</title>
        <authorList>
            <person name="Afrizal A."/>
        </authorList>
    </citation>
    <scope>NUCLEOTIDE SEQUENCE [LARGE SCALE GENOMIC DNA]</scope>
    <source>
        <strain evidence="10 11">CLA-AA-H224</strain>
    </source>
</reference>